<dbReference type="PROSITE" id="PS51910">
    <property type="entry name" value="GH18_2"/>
    <property type="match status" value="1"/>
</dbReference>
<dbReference type="SMART" id="SM00257">
    <property type="entry name" value="LysM"/>
    <property type="match status" value="1"/>
</dbReference>
<dbReference type="PANTHER" id="PTHR46066:SF2">
    <property type="entry name" value="CHITINASE DOMAIN-CONTAINING PROTEIN 1"/>
    <property type="match status" value="1"/>
</dbReference>
<feature type="domain" description="GH18" evidence="4">
    <location>
        <begin position="55"/>
        <end position="380"/>
    </location>
</feature>
<accession>A0ABV2GFJ8</accession>
<dbReference type="InterPro" id="IPR036779">
    <property type="entry name" value="LysM_dom_sf"/>
</dbReference>
<dbReference type="InterPro" id="IPR011583">
    <property type="entry name" value="Chitinase_II/V-like_cat"/>
</dbReference>
<dbReference type="SMART" id="SM00636">
    <property type="entry name" value="Glyco_18"/>
    <property type="match status" value="1"/>
</dbReference>
<dbReference type="Gene3D" id="3.20.20.80">
    <property type="entry name" value="Glycosidases"/>
    <property type="match status" value="1"/>
</dbReference>
<evidence type="ECO:0000313" key="5">
    <source>
        <dbReference type="EMBL" id="MET3576817.1"/>
    </source>
</evidence>
<dbReference type="InterPro" id="IPR029070">
    <property type="entry name" value="Chitinase_insertion_sf"/>
</dbReference>
<keyword evidence="2" id="KW-0326">Glycosidase</keyword>
<protein>
    <submittedName>
        <fullName evidence="5">Spore germination protein</fullName>
    </submittedName>
</protein>
<dbReference type="InterPro" id="IPR018392">
    <property type="entry name" value="LysM"/>
</dbReference>
<keyword evidence="6" id="KW-1185">Reference proteome</keyword>
<dbReference type="PANTHER" id="PTHR46066">
    <property type="entry name" value="CHITINASE DOMAIN-CONTAINING PROTEIN 1 FAMILY MEMBER"/>
    <property type="match status" value="1"/>
</dbReference>
<dbReference type="CDD" id="cd00118">
    <property type="entry name" value="LysM"/>
    <property type="match status" value="1"/>
</dbReference>
<keyword evidence="1" id="KW-0378">Hydrolase</keyword>
<evidence type="ECO:0000256" key="1">
    <source>
        <dbReference type="ARBA" id="ARBA00022801"/>
    </source>
</evidence>
<evidence type="ECO:0000259" key="3">
    <source>
        <dbReference type="PROSITE" id="PS51782"/>
    </source>
</evidence>
<dbReference type="EMBL" id="JBEPLW010000035">
    <property type="protein sequence ID" value="MET3576817.1"/>
    <property type="molecule type" value="Genomic_DNA"/>
</dbReference>
<evidence type="ECO:0000313" key="6">
    <source>
        <dbReference type="Proteomes" id="UP001549099"/>
    </source>
</evidence>
<dbReference type="Proteomes" id="UP001549099">
    <property type="component" value="Unassembled WGS sequence"/>
</dbReference>
<dbReference type="InterPro" id="IPR041704">
    <property type="entry name" value="CFLE_GH18"/>
</dbReference>
<evidence type="ECO:0000259" key="4">
    <source>
        <dbReference type="PROSITE" id="PS51910"/>
    </source>
</evidence>
<dbReference type="InterPro" id="IPR017853">
    <property type="entry name" value="GH"/>
</dbReference>
<dbReference type="PROSITE" id="PS51782">
    <property type="entry name" value="LYSM"/>
    <property type="match status" value="1"/>
</dbReference>
<evidence type="ECO:0000256" key="2">
    <source>
        <dbReference type="ARBA" id="ARBA00023295"/>
    </source>
</evidence>
<comment type="caution">
    <text evidence="5">The sequence shown here is derived from an EMBL/GenBank/DDBJ whole genome shotgun (WGS) entry which is preliminary data.</text>
</comment>
<dbReference type="InterPro" id="IPR001223">
    <property type="entry name" value="Glyco_hydro18_cat"/>
</dbReference>
<dbReference type="Pfam" id="PF00704">
    <property type="entry name" value="Glyco_hydro_18"/>
    <property type="match status" value="1"/>
</dbReference>
<reference evidence="5 6" key="1">
    <citation type="submission" date="2024-06" db="EMBL/GenBank/DDBJ databases">
        <title>Genomic Encyclopedia of Type Strains, Phase IV (KMG-IV): sequencing the most valuable type-strain genomes for metagenomic binning, comparative biology and taxonomic classification.</title>
        <authorList>
            <person name="Goeker M."/>
        </authorList>
    </citation>
    <scope>NUCLEOTIDE SEQUENCE [LARGE SCALE GENOMIC DNA]</scope>
    <source>
        <strain evidence="5 6">DSM 26128</strain>
    </source>
</reference>
<dbReference type="CDD" id="cd02874">
    <property type="entry name" value="GH18_CFLE_spore_hydrolase"/>
    <property type="match status" value="1"/>
</dbReference>
<feature type="domain" description="LysM" evidence="3">
    <location>
        <begin position="1"/>
        <end position="45"/>
    </location>
</feature>
<gene>
    <name evidence="5" type="ORF">ABID49_002747</name>
</gene>
<dbReference type="Gene3D" id="3.10.350.10">
    <property type="entry name" value="LysM domain"/>
    <property type="match status" value="1"/>
</dbReference>
<dbReference type="SUPFAM" id="SSF54106">
    <property type="entry name" value="LysM domain"/>
    <property type="match status" value="1"/>
</dbReference>
<proteinExistence type="predicted"/>
<organism evidence="5 6">
    <name type="scientific">Bhargavaea ullalensis</name>
    <dbReference type="NCBI Taxonomy" id="1265685"/>
    <lineage>
        <taxon>Bacteria</taxon>
        <taxon>Bacillati</taxon>
        <taxon>Bacillota</taxon>
        <taxon>Bacilli</taxon>
        <taxon>Bacillales</taxon>
        <taxon>Caryophanaceae</taxon>
        <taxon>Bhargavaea</taxon>
    </lineage>
</organism>
<dbReference type="SUPFAM" id="SSF51445">
    <property type="entry name" value="(Trans)glycosidases"/>
    <property type="match status" value="1"/>
</dbReference>
<dbReference type="Pfam" id="PF01476">
    <property type="entry name" value="LysM"/>
    <property type="match status" value="1"/>
</dbReference>
<dbReference type="RefSeq" id="WP_354199205.1">
    <property type="nucleotide sequence ID" value="NZ_JBEPLW010000035.1"/>
</dbReference>
<dbReference type="Gene3D" id="3.10.50.10">
    <property type="match status" value="1"/>
</dbReference>
<sequence>MIHVVKSGESLYSIAKRYNTNAATLAAVNELPDPDVLVVGQALYIPQTPDPNRRTIETNAYVEWYTAEPPASLLQEIRKRGPELTYIMPFAYEVKRDGSLVTFDWGGIGDAAARQDVATAIVIVNIEEGGFSDTLAEALFNSQAAQDKMISDIVRLAKEKGSKDVHVDFEYLGKENREKYTAFLQKLKNGISPHGLTLSVALPPKTSAEQPGKWYEGHDYAAIGKIADFVVVMTYEWGYSGGPPMAVSPIGPVRDVLEFAVSVIPANKVHMGQNLYGYDWTLPFKQGNPPARTLSPQAAIALARERNAAIQYDEKAQAPFFNYWKDGKEHVVWFEDARSIKAKLDLLKQLGLRGISYWHLAFPFPQNWRILSEMFHVKKL</sequence>
<name>A0ABV2GFJ8_9BACL</name>